<dbReference type="Proteomes" id="UP000230069">
    <property type="component" value="Unassembled WGS sequence"/>
</dbReference>
<keyword evidence="1" id="KW-1133">Transmembrane helix</keyword>
<keyword evidence="1" id="KW-0812">Transmembrane</keyword>
<organism evidence="2 3">
    <name type="scientific">Aquilegia coerulea</name>
    <name type="common">Rocky mountain columbine</name>
    <dbReference type="NCBI Taxonomy" id="218851"/>
    <lineage>
        <taxon>Eukaryota</taxon>
        <taxon>Viridiplantae</taxon>
        <taxon>Streptophyta</taxon>
        <taxon>Embryophyta</taxon>
        <taxon>Tracheophyta</taxon>
        <taxon>Spermatophyta</taxon>
        <taxon>Magnoliopsida</taxon>
        <taxon>Ranunculales</taxon>
        <taxon>Ranunculaceae</taxon>
        <taxon>Thalictroideae</taxon>
        <taxon>Aquilegia</taxon>
    </lineage>
</organism>
<dbReference type="EMBL" id="KZ305054">
    <property type="protein sequence ID" value="PIA34604.1"/>
    <property type="molecule type" value="Genomic_DNA"/>
</dbReference>
<sequence>MLLKKVLLRVDEDHDYDVVLLQTEVTSLLRLQEAKLIHKQIFMVRSQSVRLFAVIYCINSLCSFFLCFFSWFV</sequence>
<proteinExistence type="predicted"/>
<keyword evidence="3" id="KW-1185">Reference proteome</keyword>
<dbReference type="EMBL" id="KZ305054">
    <property type="protein sequence ID" value="PIA34603.1"/>
    <property type="molecule type" value="Genomic_DNA"/>
</dbReference>
<accession>A0A2G5CTJ9</accession>
<evidence type="ECO:0000313" key="3">
    <source>
        <dbReference type="Proteomes" id="UP000230069"/>
    </source>
</evidence>
<reference evidence="2 3" key="1">
    <citation type="submission" date="2017-09" db="EMBL/GenBank/DDBJ databases">
        <title>WGS assembly of Aquilegia coerulea Goldsmith.</title>
        <authorList>
            <person name="Hodges S."/>
            <person name="Kramer E."/>
            <person name="Nordborg M."/>
            <person name="Tomkins J."/>
            <person name="Borevitz J."/>
            <person name="Derieg N."/>
            <person name="Yan J."/>
            <person name="Mihaltcheva S."/>
            <person name="Hayes R.D."/>
            <person name="Rokhsar D."/>
        </authorList>
    </citation>
    <scope>NUCLEOTIDE SEQUENCE [LARGE SCALE GENOMIC DNA]</scope>
    <source>
        <strain evidence="3">cv. Goldsmith</strain>
    </source>
</reference>
<dbReference type="AlphaFoldDB" id="A0A2G5CTJ9"/>
<keyword evidence="1" id="KW-0472">Membrane</keyword>
<protein>
    <submittedName>
        <fullName evidence="2">Uncharacterized protein</fullName>
    </submittedName>
</protein>
<evidence type="ECO:0000256" key="1">
    <source>
        <dbReference type="SAM" id="Phobius"/>
    </source>
</evidence>
<gene>
    <name evidence="2" type="ORF">AQUCO_03700116v1</name>
</gene>
<name>A0A2G5CTJ9_AQUCA</name>
<feature type="transmembrane region" description="Helical" evidence="1">
    <location>
        <begin position="49"/>
        <end position="72"/>
    </location>
</feature>
<evidence type="ECO:0000313" key="2">
    <source>
        <dbReference type="EMBL" id="PIA34603.1"/>
    </source>
</evidence>